<feature type="domain" description="Glycine transporter" evidence="8">
    <location>
        <begin position="101"/>
        <end position="173"/>
    </location>
</feature>
<evidence type="ECO:0000256" key="2">
    <source>
        <dbReference type="ARBA" id="ARBA00008193"/>
    </source>
</evidence>
<feature type="domain" description="Glycine transporter" evidence="8">
    <location>
        <begin position="12"/>
        <end position="87"/>
    </location>
</feature>
<dbReference type="AlphaFoldDB" id="A0A8H9L2Q6"/>
<feature type="transmembrane region" description="Helical" evidence="7">
    <location>
        <begin position="150"/>
        <end position="174"/>
    </location>
</feature>
<dbReference type="PANTHER" id="PTHR30506">
    <property type="entry name" value="INNER MEMBRANE PROTEIN"/>
    <property type="match status" value="1"/>
</dbReference>
<keyword evidence="6 7" id="KW-0472">Membrane</keyword>
<evidence type="ECO:0000256" key="7">
    <source>
        <dbReference type="SAM" id="Phobius"/>
    </source>
</evidence>
<evidence type="ECO:0000313" key="10">
    <source>
        <dbReference type="Proteomes" id="UP000655589"/>
    </source>
</evidence>
<comment type="caution">
    <text evidence="9">The sequence shown here is derived from an EMBL/GenBank/DDBJ whole genome shotgun (WGS) entry which is preliminary data.</text>
</comment>
<evidence type="ECO:0000256" key="3">
    <source>
        <dbReference type="ARBA" id="ARBA00022475"/>
    </source>
</evidence>
<dbReference type="InterPro" id="IPR005115">
    <property type="entry name" value="Gly_transporter"/>
</dbReference>
<feature type="transmembrane region" description="Helical" evidence="7">
    <location>
        <begin position="12"/>
        <end position="32"/>
    </location>
</feature>
<comment type="subcellular location">
    <subcellularLocation>
        <location evidence="1">Cell membrane</location>
        <topology evidence="1">Multi-pass membrane protein</topology>
    </subcellularLocation>
</comment>
<sequence>MDTITPFGIPLWAELVAVGLGALQGALFAGALTDRRIDVLGTVLVGTGVALGGSLLRDILLGVPPVAVYGPWYVLVAALTALVGLSLQRLFARLDPVIVPLDAVVIGLFGAIGTTKALALGVPAVPAVLVGAAAAVGGSVLRDVTLALPVALLHVGSLYAVAAAGGAALIVALVTAGAPALPAAVTGVVVTTLVRLLAVRFGWTFPEQQALVVRRRRR</sequence>
<evidence type="ECO:0000259" key="8">
    <source>
        <dbReference type="Pfam" id="PF03458"/>
    </source>
</evidence>
<keyword evidence="5 7" id="KW-1133">Transmembrane helix</keyword>
<reference evidence="9" key="2">
    <citation type="submission" date="2020-09" db="EMBL/GenBank/DDBJ databases">
        <authorList>
            <person name="Sun Q."/>
            <person name="Ohkuma M."/>
        </authorList>
    </citation>
    <scope>NUCLEOTIDE SEQUENCE</scope>
    <source>
        <strain evidence="9">JCM 3051</strain>
    </source>
</reference>
<dbReference type="Pfam" id="PF03458">
    <property type="entry name" value="Gly_transporter"/>
    <property type="match status" value="2"/>
</dbReference>
<keyword evidence="10" id="KW-1185">Reference proteome</keyword>
<dbReference type="PANTHER" id="PTHR30506:SF3">
    <property type="entry name" value="UPF0126 INNER MEMBRANE PROTEIN YADS-RELATED"/>
    <property type="match status" value="1"/>
</dbReference>
<feature type="transmembrane region" description="Helical" evidence="7">
    <location>
        <begin position="180"/>
        <end position="198"/>
    </location>
</feature>
<feature type="transmembrane region" description="Helical" evidence="7">
    <location>
        <begin position="94"/>
        <end position="112"/>
    </location>
</feature>
<feature type="transmembrane region" description="Helical" evidence="7">
    <location>
        <begin position="118"/>
        <end position="138"/>
    </location>
</feature>
<dbReference type="EMBL" id="BMPT01000002">
    <property type="protein sequence ID" value="GGM13661.1"/>
    <property type="molecule type" value="Genomic_DNA"/>
</dbReference>
<reference evidence="9" key="1">
    <citation type="journal article" date="2014" name="Int. J. Syst. Evol. Microbiol.">
        <title>Complete genome sequence of Corynebacterium casei LMG S-19264T (=DSM 44701T), isolated from a smear-ripened cheese.</title>
        <authorList>
            <consortium name="US DOE Joint Genome Institute (JGI-PGF)"/>
            <person name="Walter F."/>
            <person name="Albersmeier A."/>
            <person name="Kalinowski J."/>
            <person name="Ruckert C."/>
        </authorList>
    </citation>
    <scope>NUCLEOTIDE SEQUENCE</scope>
    <source>
        <strain evidence="9">JCM 3051</strain>
    </source>
</reference>
<feature type="transmembrane region" description="Helical" evidence="7">
    <location>
        <begin position="39"/>
        <end position="56"/>
    </location>
</feature>
<dbReference type="Proteomes" id="UP000655589">
    <property type="component" value="Unassembled WGS sequence"/>
</dbReference>
<dbReference type="GO" id="GO:0005886">
    <property type="term" value="C:plasma membrane"/>
    <property type="evidence" value="ECO:0007669"/>
    <property type="project" value="UniProtKB-SubCell"/>
</dbReference>
<evidence type="ECO:0000256" key="4">
    <source>
        <dbReference type="ARBA" id="ARBA00022692"/>
    </source>
</evidence>
<gene>
    <name evidence="9" type="ORF">GCM10010102_06580</name>
</gene>
<protein>
    <submittedName>
        <fullName evidence="9">Membrane protein</fullName>
    </submittedName>
</protein>
<comment type="similarity">
    <text evidence="2">Belongs to the UPF0126 family.</text>
</comment>
<keyword evidence="3" id="KW-1003">Cell membrane</keyword>
<proteinExistence type="inferred from homology"/>
<evidence type="ECO:0000256" key="6">
    <source>
        <dbReference type="ARBA" id="ARBA00023136"/>
    </source>
</evidence>
<keyword evidence="4 7" id="KW-0812">Transmembrane</keyword>
<accession>A0A8H9L2Q6</accession>
<name>A0A8H9L2Q6_9MICO</name>
<evidence type="ECO:0000256" key="5">
    <source>
        <dbReference type="ARBA" id="ARBA00022989"/>
    </source>
</evidence>
<feature type="transmembrane region" description="Helical" evidence="7">
    <location>
        <begin position="68"/>
        <end position="87"/>
    </location>
</feature>
<evidence type="ECO:0000313" key="9">
    <source>
        <dbReference type="EMBL" id="GGM13661.1"/>
    </source>
</evidence>
<organism evidence="9 10">
    <name type="scientific">Promicromonospora citrea</name>
    <dbReference type="NCBI Taxonomy" id="43677"/>
    <lineage>
        <taxon>Bacteria</taxon>
        <taxon>Bacillati</taxon>
        <taxon>Actinomycetota</taxon>
        <taxon>Actinomycetes</taxon>
        <taxon>Micrococcales</taxon>
        <taxon>Promicromonosporaceae</taxon>
        <taxon>Promicromonospora</taxon>
    </lineage>
</organism>
<dbReference type="RefSeq" id="WP_171106413.1">
    <property type="nucleotide sequence ID" value="NZ_BMPT01000002.1"/>
</dbReference>
<evidence type="ECO:0000256" key="1">
    <source>
        <dbReference type="ARBA" id="ARBA00004651"/>
    </source>
</evidence>